<accession>A0A450YEU1</accession>
<gene>
    <name evidence="1" type="ORF">BECKTC1821E_GA0114239_100645</name>
</gene>
<proteinExistence type="predicted"/>
<evidence type="ECO:0000313" key="1">
    <source>
        <dbReference type="EMBL" id="VFK40061.1"/>
    </source>
</evidence>
<sequence length="291" mass="33724">MFWDKLDVVYVINLAHRKDRWDSITRHLSEFVPPTKIHRIEGILGVDIPGYGAPPWFGKRTGPARHRAGAAGAVLSHKRALEQAKREGYSNLLILEDDARFNDPLTGAKGDLIARFMLENPWDILYLGFIDGRREVARVHGDAETGFIERTCGMLTGHAYLVNKFAYDKLLKRLPEERNVWSWLAFHWAIDVWLRNWFAPFNRVYRCYPSIVDQAVNVSDIEGGTQNWYSGARPGGWILYESERRLERRIALLQITNPLYYSRKGGKRWLGARFLGYTPQKKPKRIHHHVT</sequence>
<protein>
    <submittedName>
        <fullName evidence="1">Glycosyltransferase involved in LPS biosynthesis, GR25 family</fullName>
    </submittedName>
</protein>
<dbReference type="GO" id="GO:0016740">
    <property type="term" value="F:transferase activity"/>
    <property type="evidence" value="ECO:0007669"/>
    <property type="project" value="UniProtKB-KW"/>
</dbReference>
<keyword evidence="1" id="KW-0808">Transferase</keyword>
<reference evidence="1" key="1">
    <citation type="submission" date="2019-02" db="EMBL/GenBank/DDBJ databases">
        <authorList>
            <person name="Gruber-Vodicka R. H."/>
            <person name="Seah K. B. B."/>
        </authorList>
    </citation>
    <scope>NUCLEOTIDE SEQUENCE</scope>
    <source>
        <strain evidence="1">BECK_BZ125</strain>
    </source>
</reference>
<organism evidence="1">
    <name type="scientific">Candidatus Kentrum sp. TC</name>
    <dbReference type="NCBI Taxonomy" id="2126339"/>
    <lineage>
        <taxon>Bacteria</taxon>
        <taxon>Pseudomonadati</taxon>
        <taxon>Pseudomonadota</taxon>
        <taxon>Gammaproteobacteria</taxon>
        <taxon>Candidatus Kentrum</taxon>
    </lineage>
</organism>
<dbReference type="AlphaFoldDB" id="A0A450YEU1"/>
<name>A0A450YEU1_9GAMM</name>
<dbReference type="EMBL" id="CAADFT010000006">
    <property type="protein sequence ID" value="VFK40061.1"/>
    <property type="molecule type" value="Genomic_DNA"/>
</dbReference>